<reference evidence="1 2" key="1">
    <citation type="journal article" date="2018" name="Front. Plant Sci.">
        <title>Red Clover (Trifolium pratense) and Zigzag Clover (T. medium) - A Picture of Genomic Similarities and Differences.</title>
        <authorList>
            <person name="Dluhosova J."/>
            <person name="Istvanek J."/>
            <person name="Nedelnik J."/>
            <person name="Repkova J."/>
        </authorList>
    </citation>
    <scope>NUCLEOTIDE SEQUENCE [LARGE SCALE GENOMIC DNA]</scope>
    <source>
        <strain evidence="2">cv. 10/8</strain>
        <tissue evidence="1">Leaf</tissue>
    </source>
</reference>
<evidence type="ECO:0000313" key="1">
    <source>
        <dbReference type="EMBL" id="MCI46374.1"/>
    </source>
</evidence>
<comment type="caution">
    <text evidence="1">The sequence shown here is derived from an EMBL/GenBank/DDBJ whole genome shotgun (WGS) entry which is preliminary data.</text>
</comment>
<organism evidence="1 2">
    <name type="scientific">Trifolium medium</name>
    <dbReference type="NCBI Taxonomy" id="97028"/>
    <lineage>
        <taxon>Eukaryota</taxon>
        <taxon>Viridiplantae</taxon>
        <taxon>Streptophyta</taxon>
        <taxon>Embryophyta</taxon>
        <taxon>Tracheophyta</taxon>
        <taxon>Spermatophyta</taxon>
        <taxon>Magnoliopsida</taxon>
        <taxon>eudicotyledons</taxon>
        <taxon>Gunneridae</taxon>
        <taxon>Pentapetalae</taxon>
        <taxon>rosids</taxon>
        <taxon>fabids</taxon>
        <taxon>Fabales</taxon>
        <taxon>Fabaceae</taxon>
        <taxon>Papilionoideae</taxon>
        <taxon>50 kb inversion clade</taxon>
        <taxon>NPAAA clade</taxon>
        <taxon>Hologalegina</taxon>
        <taxon>IRL clade</taxon>
        <taxon>Trifolieae</taxon>
        <taxon>Trifolium</taxon>
    </lineage>
</organism>
<keyword evidence="2" id="KW-1185">Reference proteome</keyword>
<name>A0A392SDU6_9FABA</name>
<feature type="non-terminal residue" evidence="1">
    <location>
        <position position="1"/>
    </location>
</feature>
<protein>
    <submittedName>
        <fullName evidence="1">Uncharacterized protein</fullName>
    </submittedName>
</protein>
<sequence>QDEEVSFNLWEAMKHSKEKDACFKLDATEEATLDARKQVHRPSPFEHALTDAFNELDPDKEQEIKECLKELDALKEVSPLEAKIE</sequence>
<dbReference type="EMBL" id="LXQA010356594">
    <property type="protein sequence ID" value="MCI46374.1"/>
    <property type="molecule type" value="Genomic_DNA"/>
</dbReference>
<dbReference type="Proteomes" id="UP000265520">
    <property type="component" value="Unassembled WGS sequence"/>
</dbReference>
<accession>A0A392SDU6</accession>
<dbReference type="AlphaFoldDB" id="A0A392SDU6"/>
<evidence type="ECO:0000313" key="2">
    <source>
        <dbReference type="Proteomes" id="UP000265520"/>
    </source>
</evidence>
<proteinExistence type="predicted"/>